<keyword evidence="1" id="KW-0732">Signal</keyword>
<feature type="chain" id="PRO_5018174744" evidence="1">
    <location>
        <begin position="21"/>
        <end position="180"/>
    </location>
</feature>
<evidence type="ECO:0000313" key="3">
    <source>
        <dbReference type="EMBL" id="RMZ72698.1"/>
    </source>
</evidence>
<dbReference type="Pfam" id="PF01822">
    <property type="entry name" value="WSC"/>
    <property type="match status" value="1"/>
</dbReference>
<reference evidence="3 4" key="1">
    <citation type="journal article" date="2014" name="PLoS ONE">
        <title>De novo Genome Assembly of the Fungal Plant Pathogen Pyrenophora semeniperda.</title>
        <authorList>
            <person name="Soliai M.M."/>
            <person name="Meyer S.E."/>
            <person name="Udall J.A."/>
            <person name="Elzinga D.E."/>
            <person name="Hermansen R.A."/>
            <person name="Bodily P.M."/>
            <person name="Hart A.A."/>
            <person name="Coleman C.E."/>
        </authorList>
    </citation>
    <scope>NUCLEOTIDE SEQUENCE [LARGE SCALE GENOMIC DNA]</scope>
    <source>
        <strain evidence="3 4">CCB06</strain>
        <tissue evidence="3">Mycelium</tissue>
    </source>
</reference>
<evidence type="ECO:0000313" key="4">
    <source>
        <dbReference type="Proteomes" id="UP000265663"/>
    </source>
</evidence>
<protein>
    <submittedName>
        <fullName evidence="3">WSC domain-containing</fullName>
    </submittedName>
</protein>
<sequence>MKAIGYLVAVAALLPGLASALNPASNIPQWRYKGCYSDKRYNEYRGTTGYPSVDPANPPDGQVYGTYAYPRTLNGYFYRINPNGGALCTTTCANLGFKYAGTNDNMCFCDNAIAINGTSALGTYTYGLPDLDNTLCQFPCRGNTGEACGNNVNLASGNRLSLYELVVTNPSSSVSPIDFI</sequence>
<evidence type="ECO:0000259" key="2">
    <source>
        <dbReference type="PROSITE" id="PS51212"/>
    </source>
</evidence>
<dbReference type="OrthoDB" id="2019572at2759"/>
<feature type="signal peptide" evidence="1">
    <location>
        <begin position="1"/>
        <end position="20"/>
    </location>
</feature>
<name>A0A3M7ME02_9PLEO</name>
<evidence type="ECO:0000256" key="1">
    <source>
        <dbReference type="SAM" id="SignalP"/>
    </source>
</evidence>
<dbReference type="Proteomes" id="UP000265663">
    <property type="component" value="Unassembled WGS sequence"/>
</dbReference>
<dbReference type="PROSITE" id="PS51212">
    <property type="entry name" value="WSC"/>
    <property type="match status" value="1"/>
</dbReference>
<dbReference type="EMBL" id="KE747833">
    <property type="protein sequence ID" value="RMZ72698.1"/>
    <property type="molecule type" value="Genomic_DNA"/>
</dbReference>
<accession>A0A3M7ME02</accession>
<feature type="domain" description="WSC" evidence="2">
    <location>
        <begin position="29"/>
        <end position="161"/>
    </location>
</feature>
<keyword evidence="4" id="KW-1185">Reference proteome</keyword>
<dbReference type="InterPro" id="IPR002889">
    <property type="entry name" value="WSC_carb-bd"/>
</dbReference>
<organism evidence="3 4">
    <name type="scientific">Pyrenophora seminiperda CCB06</name>
    <dbReference type="NCBI Taxonomy" id="1302712"/>
    <lineage>
        <taxon>Eukaryota</taxon>
        <taxon>Fungi</taxon>
        <taxon>Dikarya</taxon>
        <taxon>Ascomycota</taxon>
        <taxon>Pezizomycotina</taxon>
        <taxon>Dothideomycetes</taxon>
        <taxon>Pleosporomycetidae</taxon>
        <taxon>Pleosporales</taxon>
        <taxon>Pleosporineae</taxon>
        <taxon>Pleosporaceae</taxon>
        <taxon>Pyrenophora</taxon>
    </lineage>
</organism>
<gene>
    <name evidence="3" type="ORF">GMOD_00007716</name>
</gene>
<dbReference type="AlphaFoldDB" id="A0A3M7ME02"/>
<proteinExistence type="predicted"/>